<feature type="repeat" description="TPR" evidence="3">
    <location>
        <begin position="471"/>
        <end position="504"/>
    </location>
</feature>
<feature type="transmembrane region" description="Helical" evidence="4">
    <location>
        <begin position="163"/>
        <end position="187"/>
    </location>
</feature>
<dbReference type="PANTHER" id="PTHR44227:SF3">
    <property type="entry name" value="PROTEIN O-MANNOSYL-TRANSFERASE TMTC4"/>
    <property type="match status" value="1"/>
</dbReference>
<evidence type="ECO:0000256" key="4">
    <source>
        <dbReference type="SAM" id="Phobius"/>
    </source>
</evidence>
<comment type="caution">
    <text evidence="5">The sequence shown here is derived from an EMBL/GenBank/DDBJ whole genome shotgun (WGS) entry which is preliminary data.</text>
</comment>
<evidence type="ECO:0000313" key="6">
    <source>
        <dbReference type="Proteomes" id="UP000178602"/>
    </source>
</evidence>
<dbReference type="Proteomes" id="UP000178602">
    <property type="component" value="Unassembled WGS sequence"/>
</dbReference>
<accession>A0A1F4T3P6</accession>
<feature type="transmembrane region" description="Helical" evidence="4">
    <location>
        <begin position="98"/>
        <end position="119"/>
    </location>
</feature>
<dbReference type="InterPro" id="IPR011990">
    <property type="entry name" value="TPR-like_helical_dom_sf"/>
</dbReference>
<keyword evidence="2 3" id="KW-0802">TPR repeat</keyword>
<feature type="repeat" description="TPR" evidence="3">
    <location>
        <begin position="505"/>
        <end position="538"/>
    </location>
</feature>
<reference evidence="5 6" key="1">
    <citation type="journal article" date="2016" name="Nat. Commun.">
        <title>Thousands of microbial genomes shed light on interconnected biogeochemical processes in an aquifer system.</title>
        <authorList>
            <person name="Anantharaman K."/>
            <person name="Brown C.T."/>
            <person name="Hug L.A."/>
            <person name="Sharon I."/>
            <person name="Castelle C.J."/>
            <person name="Probst A.J."/>
            <person name="Thomas B.C."/>
            <person name="Singh A."/>
            <person name="Wilkins M.J."/>
            <person name="Karaoz U."/>
            <person name="Brodie E.L."/>
            <person name="Williams K.H."/>
            <person name="Hubbard S.S."/>
            <person name="Banfield J.F."/>
        </authorList>
    </citation>
    <scope>NUCLEOTIDE SEQUENCE [LARGE SCALE GENOMIC DNA]</scope>
</reference>
<dbReference type="SMART" id="SM00028">
    <property type="entry name" value="TPR"/>
    <property type="match status" value="5"/>
</dbReference>
<evidence type="ECO:0000256" key="3">
    <source>
        <dbReference type="PROSITE-ProRule" id="PRU00339"/>
    </source>
</evidence>
<keyword evidence="4" id="KW-0812">Transmembrane</keyword>
<protein>
    <submittedName>
        <fullName evidence="5">Uncharacterized protein</fullName>
    </submittedName>
</protein>
<feature type="transmembrane region" description="Helical" evidence="4">
    <location>
        <begin position="337"/>
        <end position="355"/>
    </location>
</feature>
<name>A0A1F4T3P6_UNCSA</name>
<sequence>MRNKIAAVLALVLLIGAAYFPSLGNQFIDWDDDVMIYNNRTIASFSWENVRQWFVSSHYGMYHPLVQLSYAVEYRLFGLNPFVFHFDNLLLHIGNSLLVFLFIRLLVGGWLSAFIVAMLWGIHPVHVESVAWVTERKDLLFAFFYLGALIYYVRYLKGNRTDLLKALAAFFLALLAKPMALSLPLVLLLLDYYQGRRPAVKLVKEKWSFFILAAVFGLISLWAKQATGVLVVPEPPFTFANIFVAAYRIVFYYLPRTIFPFGFNQLYPLGSYVVESLTPLPLIFLVSPIVFLLLFGLLLYLGRKHRVVVFGLFFFLVSIAPAIMLMVPGIFADRYAYLPSLGIYLIVGWGAALFFEDRWKTALMIGGAIVILLLGAVTWQRCHVWRDTISLYDEVCLWYPKVPAAFQHRAQARLERREYQIALADLDRALKLNPNFSAAYNTRGNLYFSMGQPGPARADFLAAVRISSQDATAHNNLGYLLTQMEDYPGALRHLNEALRLDPKSAEAYHNRGNYWLARRDYQLAVADYTAALKIKPELALTYFNRSVARYNMEEYRQAYDDALAAQRLGFRLNPNDMRLLLEKIGNF</sequence>
<evidence type="ECO:0000313" key="5">
    <source>
        <dbReference type="EMBL" id="OGC27421.1"/>
    </source>
</evidence>
<dbReference type="InterPro" id="IPR019734">
    <property type="entry name" value="TPR_rpt"/>
</dbReference>
<evidence type="ECO:0000256" key="1">
    <source>
        <dbReference type="ARBA" id="ARBA00022737"/>
    </source>
</evidence>
<gene>
    <name evidence="5" type="ORF">A3K49_00075</name>
</gene>
<feature type="transmembrane region" description="Helical" evidence="4">
    <location>
        <begin position="235"/>
        <end position="254"/>
    </location>
</feature>
<evidence type="ECO:0000256" key="2">
    <source>
        <dbReference type="ARBA" id="ARBA00022803"/>
    </source>
</evidence>
<dbReference type="SUPFAM" id="SSF48452">
    <property type="entry name" value="TPR-like"/>
    <property type="match status" value="1"/>
</dbReference>
<keyword evidence="4" id="KW-0472">Membrane</keyword>
<keyword evidence="4" id="KW-1133">Transmembrane helix</keyword>
<dbReference type="PROSITE" id="PS50005">
    <property type="entry name" value="TPR"/>
    <property type="match status" value="3"/>
</dbReference>
<dbReference type="EMBL" id="MEUG01000001">
    <property type="protein sequence ID" value="OGC27421.1"/>
    <property type="molecule type" value="Genomic_DNA"/>
</dbReference>
<dbReference type="PANTHER" id="PTHR44227">
    <property type="match status" value="1"/>
</dbReference>
<proteinExistence type="predicted"/>
<keyword evidence="1" id="KW-0677">Repeat</keyword>
<feature type="transmembrane region" description="Helical" evidence="4">
    <location>
        <begin position="308"/>
        <end position="331"/>
    </location>
</feature>
<dbReference type="InterPro" id="IPR052346">
    <property type="entry name" value="O-mannosyl-transferase_TMTC"/>
</dbReference>
<dbReference type="Pfam" id="PF13432">
    <property type="entry name" value="TPR_16"/>
    <property type="match status" value="1"/>
</dbReference>
<dbReference type="AlphaFoldDB" id="A0A1F4T3P6"/>
<feature type="repeat" description="TPR" evidence="3">
    <location>
        <begin position="403"/>
        <end position="436"/>
    </location>
</feature>
<feature type="transmembrane region" description="Helical" evidence="4">
    <location>
        <begin position="362"/>
        <end position="379"/>
    </location>
</feature>
<feature type="transmembrane region" description="Helical" evidence="4">
    <location>
        <begin position="207"/>
        <end position="223"/>
    </location>
</feature>
<feature type="transmembrane region" description="Helical" evidence="4">
    <location>
        <begin position="139"/>
        <end position="156"/>
    </location>
</feature>
<dbReference type="Gene3D" id="1.25.40.10">
    <property type="entry name" value="Tetratricopeptide repeat domain"/>
    <property type="match status" value="2"/>
</dbReference>
<organism evidence="5 6">
    <name type="scientific">candidate division WOR-1 bacterium RIFOXYC12_FULL_54_18</name>
    <dbReference type="NCBI Taxonomy" id="1802584"/>
    <lineage>
        <taxon>Bacteria</taxon>
        <taxon>Bacillati</taxon>
        <taxon>Saganbacteria</taxon>
    </lineage>
</organism>
<dbReference type="PROSITE" id="PS50293">
    <property type="entry name" value="TPR_REGION"/>
    <property type="match status" value="1"/>
</dbReference>
<feature type="transmembrane region" description="Helical" evidence="4">
    <location>
        <begin position="282"/>
        <end position="301"/>
    </location>
</feature>
<dbReference type="Pfam" id="PF13414">
    <property type="entry name" value="TPR_11"/>
    <property type="match status" value="1"/>
</dbReference>